<evidence type="ECO:0000313" key="3">
    <source>
        <dbReference type="Proteomes" id="UP001341840"/>
    </source>
</evidence>
<feature type="region of interest" description="Disordered" evidence="1">
    <location>
        <begin position="115"/>
        <end position="203"/>
    </location>
</feature>
<feature type="compositionally biased region" description="Polar residues" evidence="1">
    <location>
        <begin position="128"/>
        <end position="147"/>
    </location>
</feature>
<name>A0ABU6QUD0_9FABA</name>
<evidence type="ECO:0000313" key="2">
    <source>
        <dbReference type="EMBL" id="MED6115071.1"/>
    </source>
</evidence>
<proteinExistence type="predicted"/>
<evidence type="ECO:0000256" key="1">
    <source>
        <dbReference type="SAM" id="MobiDB-lite"/>
    </source>
</evidence>
<accession>A0ABU6QUD0</accession>
<keyword evidence="3" id="KW-1185">Reference proteome</keyword>
<feature type="compositionally biased region" description="Polar residues" evidence="1">
    <location>
        <begin position="159"/>
        <end position="171"/>
    </location>
</feature>
<feature type="region of interest" description="Disordered" evidence="1">
    <location>
        <begin position="278"/>
        <end position="323"/>
    </location>
</feature>
<dbReference type="EMBL" id="JASCZI010001493">
    <property type="protein sequence ID" value="MED6115071.1"/>
    <property type="molecule type" value="Genomic_DNA"/>
</dbReference>
<comment type="caution">
    <text evidence="2">The sequence shown here is derived from an EMBL/GenBank/DDBJ whole genome shotgun (WGS) entry which is preliminary data.</text>
</comment>
<feature type="compositionally biased region" description="Basic and acidic residues" evidence="1">
    <location>
        <begin position="310"/>
        <end position="322"/>
    </location>
</feature>
<protein>
    <submittedName>
        <fullName evidence="2">Uncharacterized protein</fullName>
    </submittedName>
</protein>
<gene>
    <name evidence="2" type="ORF">PIB30_086658</name>
</gene>
<feature type="compositionally biased region" description="Polar residues" evidence="1">
    <location>
        <begin position="188"/>
        <end position="203"/>
    </location>
</feature>
<sequence>MSINSDCHGDFQNSTNSSWDQIQATLKILLPSYQPLPSDSQSSILHYESIQKQNQLHEEINQSFNRICATLNEMIQEEETNLDPEIQAKSATLDPEIQTQIHSSSLNIAMKSSTDQGIDADSEPFFSKSENQCSESSTTFPEIGNTNQKEEEQADTDEQFNNNSRSTNNYKSDSRIQIFKYRGPDPNIQAQSNTEQLQSRIRSSDSTSPYIQLHILLIQIQRFLPDAETRDDDWNAHEVDAALESTFEGVNRPPPKPPHLQLHAEAFVSAEDTVARNRNDAGTRSSTSARGGKESVPVGSSAEDGAVTKGKVEDNDAADQKHGSCVSGVIGRASRSAEVGAFAKRKRMAETIKDRATPVEDGTAIVTNGGLVTPLLRRFFLLTPPPLLAASFPWDRGGGGSHGIYGATEVSFSSSRKRQASMGVAPTPCSAISTTTESPWSHEGEVAAFCRGATQSRFSVDSGRR</sequence>
<reference evidence="2 3" key="1">
    <citation type="journal article" date="2023" name="Plants (Basel)">
        <title>Bridging the Gap: Combining Genomics and Transcriptomics Approaches to Understand Stylosanthes scabra, an Orphan Legume from the Brazilian Caatinga.</title>
        <authorList>
            <person name="Ferreira-Neto J.R.C."/>
            <person name="da Silva M.D."/>
            <person name="Binneck E."/>
            <person name="de Melo N.F."/>
            <person name="da Silva R.H."/>
            <person name="de Melo A.L.T.M."/>
            <person name="Pandolfi V."/>
            <person name="Bustamante F.O."/>
            <person name="Brasileiro-Vidal A.C."/>
            <person name="Benko-Iseppon A.M."/>
        </authorList>
    </citation>
    <scope>NUCLEOTIDE SEQUENCE [LARGE SCALE GENOMIC DNA]</scope>
    <source>
        <tissue evidence="2">Leaves</tissue>
    </source>
</reference>
<organism evidence="2 3">
    <name type="scientific">Stylosanthes scabra</name>
    <dbReference type="NCBI Taxonomy" id="79078"/>
    <lineage>
        <taxon>Eukaryota</taxon>
        <taxon>Viridiplantae</taxon>
        <taxon>Streptophyta</taxon>
        <taxon>Embryophyta</taxon>
        <taxon>Tracheophyta</taxon>
        <taxon>Spermatophyta</taxon>
        <taxon>Magnoliopsida</taxon>
        <taxon>eudicotyledons</taxon>
        <taxon>Gunneridae</taxon>
        <taxon>Pentapetalae</taxon>
        <taxon>rosids</taxon>
        <taxon>fabids</taxon>
        <taxon>Fabales</taxon>
        <taxon>Fabaceae</taxon>
        <taxon>Papilionoideae</taxon>
        <taxon>50 kb inversion clade</taxon>
        <taxon>dalbergioids sensu lato</taxon>
        <taxon>Dalbergieae</taxon>
        <taxon>Pterocarpus clade</taxon>
        <taxon>Stylosanthes</taxon>
    </lineage>
</organism>
<dbReference type="Proteomes" id="UP001341840">
    <property type="component" value="Unassembled WGS sequence"/>
</dbReference>